<keyword evidence="2" id="KW-0521">NADP</keyword>
<dbReference type="PRINTS" id="PR00080">
    <property type="entry name" value="SDRFAMILY"/>
</dbReference>
<accession>A0A8T2Q5I4</accession>
<evidence type="ECO:0000256" key="2">
    <source>
        <dbReference type="ARBA" id="ARBA00022857"/>
    </source>
</evidence>
<evidence type="ECO:0000313" key="6">
    <source>
        <dbReference type="Proteomes" id="UP000825935"/>
    </source>
</evidence>
<dbReference type="GO" id="GO:0016020">
    <property type="term" value="C:membrane"/>
    <property type="evidence" value="ECO:0007669"/>
    <property type="project" value="TreeGrafter"/>
</dbReference>
<dbReference type="OMA" id="GAESCVM"/>
<gene>
    <name evidence="5" type="ORF">KP509_38G064100</name>
</gene>
<dbReference type="PRINTS" id="PR00081">
    <property type="entry name" value="GDHRDH"/>
</dbReference>
<dbReference type="GO" id="GO:0016616">
    <property type="term" value="F:oxidoreductase activity, acting on the CH-OH group of donors, NAD or NADP as acceptor"/>
    <property type="evidence" value="ECO:0007669"/>
    <property type="project" value="InterPro"/>
</dbReference>
<name>A0A8T2Q5I4_CERRI</name>
<keyword evidence="3" id="KW-0560">Oxidoreductase</keyword>
<dbReference type="PANTHER" id="PTHR43490:SF73">
    <property type="entry name" value="OS07G0685800 PROTEIN"/>
    <property type="match status" value="1"/>
</dbReference>
<dbReference type="Gene3D" id="3.40.50.720">
    <property type="entry name" value="NAD(P)-binding Rossmann-like Domain"/>
    <property type="match status" value="1"/>
</dbReference>
<dbReference type="Proteomes" id="UP000825935">
    <property type="component" value="Chromosome 38"/>
</dbReference>
<reference evidence="5" key="1">
    <citation type="submission" date="2021-08" db="EMBL/GenBank/DDBJ databases">
        <title>WGS assembly of Ceratopteris richardii.</title>
        <authorList>
            <person name="Marchant D.B."/>
            <person name="Chen G."/>
            <person name="Jenkins J."/>
            <person name="Shu S."/>
            <person name="Leebens-Mack J."/>
            <person name="Grimwood J."/>
            <person name="Schmutz J."/>
            <person name="Soltis P."/>
            <person name="Soltis D."/>
            <person name="Chen Z.-H."/>
        </authorList>
    </citation>
    <scope>NUCLEOTIDE SEQUENCE</scope>
    <source>
        <strain evidence="5">Whitten #5841</strain>
        <tissue evidence="5">Leaf</tissue>
    </source>
</reference>
<dbReference type="InterPro" id="IPR045313">
    <property type="entry name" value="CBR1-like"/>
</dbReference>
<dbReference type="PROSITE" id="PS00061">
    <property type="entry name" value="ADH_SHORT"/>
    <property type="match status" value="1"/>
</dbReference>
<proteinExistence type="inferred from homology"/>
<dbReference type="InterPro" id="IPR020904">
    <property type="entry name" value="Sc_DH/Rdtase_CS"/>
</dbReference>
<evidence type="ECO:0000313" key="5">
    <source>
        <dbReference type="EMBL" id="KAH7278916.1"/>
    </source>
</evidence>
<dbReference type="SUPFAM" id="SSF51735">
    <property type="entry name" value="NAD(P)-binding Rossmann-fold domains"/>
    <property type="match status" value="1"/>
</dbReference>
<dbReference type="CDD" id="cd05324">
    <property type="entry name" value="carb_red_PTCR-like_SDR_c"/>
    <property type="match status" value="1"/>
</dbReference>
<dbReference type="EMBL" id="CM035443">
    <property type="protein sequence ID" value="KAH7278916.1"/>
    <property type="molecule type" value="Genomic_DNA"/>
</dbReference>
<organism evidence="5 6">
    <name type="scientific">Ceratopteris richardii</name>
    <name type="common">Triangle waterfern</name>
    <dbReference type="NCBI Taxonomy" id="49495"/>
    <lineage>
        <taxon>Eukaryota</taxon>
        <taxon>Viridiplantae</taxon>
        <taxon>Streptophyta</taxon>
        <taxon>Embryophyta</taxon>
        <taxon>Tracheophyta</taxon>
        <taxon>Polypodiopsida</taxon>
        <taxon>Polypodiidae</taxon>
        <taxon>Polypodiales</taxon>
        <taxon>Pteridineae</taxon>
        <taxon>Pteridaceae</taxon>
        <taxon>Parkerioideae</taxon>
        <taxon>Ceratopteris</taxon>
    </lineage>
</organism>
<comment type="caution">
    <text evidence="5">The sequence shown here is derived from an EMBL/GenBank/DDBJ whole genome shotgun (WGS) entry which is preliminary data.</text>
</comment>
<dbReference type="OrthoDB" id="1933717at2759"/>
<dbReference type="AlphaFoldDB" id="A0A8T2Q5I4"/>
<sequence>MAAPSRWWSRDTVAVVTGSNKGIGFEIVKQLAEKGLTVILTARDEGKGIAAVERLKNEGLIVKFHILDVLILDSIANLAAWLQQNFGGLDILINNAAITDQEETYSCAQMVLETNYKAVKMLTRELLPLFKGSTAGARIVNISSCHGKLEKIGNPSLRQEIGNIDTLTEDKIDKFVESYLTDAKDKKVGEAGWSTGAYSVSKMALNAYTRVLARSLKERQEGEKIYVNCVSPGFCKTDMTNNQGLYTAAQGAETAVWVALLPSNGPTGQHFSQKNVESF</sequence>
<dbReference type="Pfam" id="PF00106">
    <property type="entry name" value="adh_short"/>
    <property type="match status" value="2"/>
</dbReference>
<keyword evidence="6" id="KW-1185">Reference proteome</keyword>
<dbReference type="InterPro" id="IPR036291">
    <property type="entry name" value="NAD(P)-bd_dom_sf"/>
</dbReference>
<evidence type="ECO:0000256" key="3">
    <source>
        <dbReference type="ARBA" id="ARBA00023002"/>
    </source>
</evidence>
<evidence type="ECO:0000256" key="1">
    <source>
        <dbReference type="ARBA" id="ARBA00006484"/>
    </source>
</evidence>
<dbReference type="InterPro" id="IPR002347">
    <property type="entry name" value="SDR_fam"/>
</dbReference>
<evidence type="ECO:0000256" key="4">
    <source>
        <dbReference type="RuleBase" id="RU000363"/>
    </source>
</evidence>
<dbReference type="PANTHER" id="PTHR43490">
    <property type="entry name" value="(+)-NEOMENTHOL DEHYDROGENASE"/>
    <property type="match status" value="1"/>
</dbReference>
<comment type="similarity">
    <text evidence="1 4">Belongs to the short-chain dehydrogenases/reductases (SDR) family.</text>
</comment>
<protein>
    <submittedName>
        <fullName evidence="5">Uncharacterized protein</fullName>
    </submittedName>
</protein>